<protein>
    <submittedName>
        <fullName evidence="1">Uncharacterized protein</fullName>
    </submittedName>
</protein>
<accession>A0A251N3J8</accession>
<dbReference type="EMBL" id="CM007658">
    <property type="protein sequence ID" value="ONH93921.1"/>
    <property type="molecule type" value="Genomic_DNA"/>
</dbReference>
<reference evidence="1 2" key="1">
    <citation type="journal article" date="2013" name="Nat. Genet.">
        <title>The high-quality draft genome of peach (Prunus persica) identifies unique patterns of genetic diversity, domestication and genome evolution.</title>
        <authorList>
            <consortium name="International Peach Genome Initiative"/>
            <person name="Verde I."/>
            <person name="Abbott A.G."/>
            <person name="Scalabrin S."/>
            <person name="Jung S."/>
            <person name="Shu S."/>
            <person name="Marroni F."/>
            <person name="Zhebentyayeva T."/>
            <person name="Dettori M.T."/>
            <person name="Grimwood J."/>
            <person name="Cattonaro F."/>
            <person name="Zuccolo A."/>
            <person name="Rossini L."/>
            <person name="Jenkins J."/>
            <person name="Vendramin E."/>
            <person name="Meisel L.A."/>
            <person name="Decroocq V."/>
            <person name="Sosinski B."/>
            <person name="Prochnik S."/>
            <person name="Mitros T."/>
            <person name="Policriti A."/>
            <person name="Cipriani G."/>
            <person name="Dondini L."/>
            <person name="Ficklin S."/>
            <person name="Goodstein D.M."/>
            <person name="Xuan P."/>
            <person name="Del Fabbro C."/>
            <person name="Aramini V."/>
            <person name="Copetti D."/>
            <person name="Gonzalez S."/>
            <person name="Horner D.S."/>
            <person name="Falchi R."/>
            <person name="Lucas S."/>
            <person name="Mica E."/>
            <person name="Maldonado J."/>
            <person name="Lazzari B."/>
            <person name="Bielenberg D."/>
            <person name="Pirona R."/>
            <person name="Miculan M."/>
            <person name="Barakat A."/>
            <person name="Testolin R."/>
            <person name="Stella A."/>
            <person name="Tartarini S."/>
            <person name="Tonutti P."/>
            <person name="Arus P."/>
            <person name="Orellana A."/>
            <person name="Wells C."/>
            <person name="Main D."/>
            <person name="Vizzotto G."/>
            <person name="Silva H."/>
            <person name="Salamini F."/>
            <person name="Schmutz J."/>
            <person name="Morgante M."/>
            <person name="Rokhsar D.S."/>
        </authorList>
    </citation>
    <scope>NUCLEOTIDE SEQUENCE [LARGE SCALE GENOMIC DNA]</scope>
    <source>
        <strain evidence="2">cv. Nemared</strain>
    </source>
</reference>
<dbReference type="Gramene" id="ONH93921">
    <property type="protein sequence ID" value="ONH93921"/>
    <property type="gene ID" value="PRUPE_8G260700"/>
</dbReference>
<keyword evidence="2" id="KW-1185">Reference proteome</keyword>
<sequence>MKVSKAAYLKNSIPPQKKSCKQLTISNQDPNIQSPVRRIYPYLKEKQRHITSKDPVNLSQYLHLSTQQLVKFQQLRNLIAQLENVTTQMSQFDRQKILLCPSVFTSWTNEKPSRHEYQQTNRYND</sequence>
<dbReference type="Proteomes" id="UP000006882">
    <property type="component" value="Chromosome G8"/>
</dbReference>
<evidence type="ECO:0000313" key="1">
    <source>
        <dbReference type="EMBL" id="ONH93921.1"/>
    </source>
</evidence>
<gene>
    <name evidence="1" type="ORF">PRUPE_8G260700</name>
</gene>
<evidence type="ECO:0000313" key="2">
    <source>
        <dbReference type="Proteomes" id="UP000006882"/>
    </source>
</evidence>
<dbReference type="AlphaFoldDB" id="A0A251N3J8"/>
<name>A0A251N3J8_PRUPE</name>
<proteinExistence type="predicted"/>
<organism evidence="1 2">
    <name type="scientific">Prunus persica</name>
    <name type="common">Peach</name>
    <name type="synonym">Amygdalus persica</name>
    <dbReference type="NCBI Taxonomy" id="3760"/>
    <lineage>
        <taxon>Eukaryota</taxon>
        <taxon>Viridiplantae</taxon>
        <taxon>Streptophyta</taxon>
        <taxon>Embryophyta</taxon>
        <taxon>Tracheophyta</taxon>
        <taxon>Spermatophyta</taxon>
        <taxon>Magnoliopsida</taxon>
        <taxon>eudicotyledons</taxon>
        <taxon>Gunneridae</taxon>
        <taxon>Pentapetalae</taxon>
        <taxon>rosids</taxon>
        <taxon>fabids</taxon>
        <taxon>Rosales</taxon>
        <taxon>Rosaceae</taxon>
        <taxon>Amygdaloideae</taxon>
        <taxon>Amygdaleae</taxon>
        <taxon>Prunus</taxon>
    </lineage>
</organism>